<protein>
    <submittedName>
        <fullName evidence="1">Spermatogenesis-associated 4-related</fullName>
    </submittedName>
</protein>
<proteinExistence type="predicted"/>
<organism evidence="1 2">
    <name type="scientific">Holotrichia oblita</name>
    <name type="common">Chafer beetle</name>
    <dbReference type="NCBI Taxonomy" id="644536"/>
    <lineage>
        <taxon>Eukaryota</taxon>
        <taxon>Metazoa</taxon>
        <taxon>Ecdysozoa</taxon>
        <taxon>Arthropoda</taxon>
        <taxon>Hexapoda</taxon>
        <taxon>Insecta</taxon>
        <taxon>Pterygota</taxon>
        <taxon>Neoptera</taxon>
        <taxon>Endopterygota</taxon>
        <taxon>Coleoptera</taxon>
        <taxon>Polyphaga</taxon>
        <taxon>Scarabaeiformia</taxon>
        <taxon>Scarabaeidae</taxon>
        <taxon>Melolonthinae</taxon>
        <taxon>Holotrichia</taxon>
    </lineage>
</organism>
<evidence type="ECO:0000313" key="2">
    <source>
        <dbReference type="Proteomes" id="UP001056778"/>
    </source>
</evidence>
<comment type="caution">
    <text evidence="1">The sequence shown here is derived from an EMBL/GenBank/DDBJ whole genome shotgun (WGS) entry which is preliminary data.</text>
</comment>
<gene>
    <name evidence="1" type="ORF">MML48_2g00000904</name>
</gene>
<accession>A0ACB9TMI9</accession>
<name>A0ACB9TMI9_HOLOL</name>
<keyword evidence="2" id="KW-1185">Reference proteome</keyword>
<dbReference type="EMBL" id="CM043016">
    <property type="protein sequence ID" value="KAI4468000.1"/>
    <property type="molecule type" value="Genomic_DNA"/>
</dbReference>
<sequence length="447" mass="51129">MEQLKPNHAEHEAIMQQDESETKLKESLQFVTVKSHIMESSIDDLHNWMDSYAISYQKRHIAKDFSDAMPLAKILKHHFPKSVNFQQYGPKHSISQKIENWNTLNKRVLCKLNIYLQPQTIEELAKSTPGTIEKILLDVKTKLQKKEKRSRETLDEGCSWQDIGIEPIKAEAEENAKRSGERMLELEINKIMKDIENKDHEVIAKNNKDQCPLCVRYNGATTEQEGTLQSTYEEHKQHEADANNSKIYDKEGASADSSFVTVTFDLQSVLQIPCSDVSPMYYSRKLCGYNLTNYEGAAPNNANCFAWTEKNVDTQNNTEDIGENGNKTHSASELHTYHLCEDDDIRSEVLSEPLTLYESVQPQMQSSVRRKKLSEDRVTIGSRRGVPKSATTDFDSYESAFDIFGRSVAAQLKTLPKRTALTTQLKLQTILIQEQIRYEDSKLHLFA</sequence>
<evidence type="ECO:0000313" key="1">
    <source>
        <dbReference type="EMBL" id="KAI4468000.1"/>
    </source>
</evidence>
<dbReference type="Proteomes" id="UP001056778">
    <property type="component" value="Chromosome 2"/>
</dbReference>
<reference evidence="1" key="1">
    <citation type="submission" date="2022-04" db="EMBL/GenBank/DDBJ databases">
        <title>Chromosome-scale genome assembly of Holotrichia oblita Faldermann.</title>
        <authorList>
            <person name="Rongchong L."/>
        </authorList>
    </citation>
    <scope>NUCLEOTIDE SEQUENCE</scope>
    <source>
        <strain evidence="1">81SQS9</strain>
    </source>
</reference>